<proteinExistence type="predicted"/>
<feature type="domain" description="Rhodanese" evidence="2">
    <location>
        <begin position="38"/>
        <end position="128"/>
    </location>
</feature>
<dbReference type="Proteomes" id="UP000289775">
    <property type="component" value="Unassembled WGS sequence"/>
</dbReference>
<keyword evidence="1" id="KW-0732">Signal</keyword>
<evidence type="ECO:0000313" key="4">
    <source>
        <dbReference type="Proteomes" id="UP000289775"/>
    </source>
</evidence>
<evidence type="ECO:0000313" key="3">
    <source>
        <dbReference type="EMBL" id="RYJ45813.1"/>
    </source>
</evidence>
<dbReference type="RefSeq" id="WP_129749573.1">
    <property type="nucleotide sequence ID" value="NZ_JUIW01000001.1"/>
</dbReference>
<protein>
    <submittedName>
        <fullName evidence="3">Rhodanese-like protein</fullName>
    </submittedName>
</protein>
<keyword evidence="4" id="KW-1185">Reference proteome</keyword>
<dbReference type="InterPro" id="IPR001763">
    <property type="entry name" value="Rhodanese-like_dom"/>
</dbReference>
<organism evidence="3 4">
    <name type="scientific">Flavobacterium beibuense</name>
    <dbReference type="NCBI Taxonomy" id="657326"/>
    <lineage>
        <taxon>Bacteria</taxon>
        <taxon>Pseudomonadati</taxon>
        <taxon>Bacteroidota</taxon>
        <taxon>Flavobacteriia</taxon>
        <taxon>Flavobacteriales</taxon>
        <taxon>Flavobacteriaceae</taxon>
        <taxon>Flavobacterium</taxon>
    </lineage>
</organism>
<sequence>MKKALYLAVLFISLISCQAQQKEGTELVNPTEFAQKIESEKGQLIDVRTPKEYQSGYIDGAVNIHLYDKDFEERIDKLDKNETVYVYCKAGGRSAEAVEIMQEKGFKHIVELDGGIDAWNEAAKPVKK</sequence>
<dbReference type="AlphaFoldDB" id="A0A444WIW5"/>
<comment type="caution">
    <text evidence="3">The sequence shown here is derived from an EMBL/GenBank/DDBJ whole genome shotgun (WGS) entry which is preliminary data.</text>
</comment>
<dbReference type="InterPro" id="IPR050229">
    <property type="entry name" value="GlpE_sulfurtransferase"/>
</dbReference>
<dbReference type="PANTHER" id="PTHR43031">
    <property type="entry name" value="FAD-DEPENDENT OXIDOREDUCTASE"/>
    <property type="match status" value="1"/>
</dbReference>
<feature type="signal peptide" evidence="1">
    <location>
        <begin position="1"/>
        <end position="21"/>
    </location>
</feature>
<dbReference type="InterPro" id="IPR036873">
    <property type="entry name" value="Rhodanese-like_dom_sf"/>
</dbReference>
<accession>A0A444WIW5</accession>
<dbReference type="PANTHER" id="PTHR43031:SF1">
    <property type="entry name" value="PYRIDINE NUCLEOTIDE-DISULPHIDE OXIDOREDUCTASE"/>
    <property type="match status" value="1"/>
</dbReference>
<gene>
    <name evidence="3" type="ORF">NU09_0405</name>
</gene>
<dbReference type="PROSITE" id="PS51257">
    <property type="entry name" value="PROKAR_LIPOPROTEIN"/>
    <property type="match status" value="1"/>
</dbReference>
<evidence type="ECO:0000259" key="2">
    <source>
        <dbReference type="PROSITE" id="PS50206"/>
    </source>
</evidence>
<feature type="chain" id="PRO_5019098200" evidence="1">
    <location>
        <begin position="22"/>
        <end position="128"/>
    </location>
</feature>
<dbReference type="PROSITE" id="PS50206">
    <property type="entry name" value="RHODANESE_3"/>
    <property type="match status" value="1"/>
</dbReference>
<dbReference type="Gene3D" id="3.40.250.10">
    <property type="entry name" value="Rhodanese-like domain"/>
    <property type="match status" value="1"/>
</dbReference>
<evidence type="ECO:0000256" key="1">
    <source>
        <dbReference type="SAM" id="SignalP"/>
    </source>
</evidence>
<dbReference type="OrthoDB" id="9808735at2"/>
<dbReference type="CDD" id="cd00158">
    <property type="entry name" value="RHOD"/>
    <property type="match status" value="1"/>
</dbReference>
<dbReference type="Pfam" id="PF00581">
    <property type="entry name" value="Rhodanese"/>
    <property type="match status" value="1"/>
</dbReference>
<reference evidence="3 4" key="1">
    <citation type="submission" date="2014-12" db="EMBL/GenBank/DDBJ databases">
        <title>Genome sequence of Flavobacterium beibuense RSKm HC5.</title>
        <authorList>
            <person name="Kim J.F."/>
            <person name="Song J.Y."/>
            <person name="Kwak M.-J."/>
            <person name="Lee S.-W."/>
        </authorList>
    </citation>
    <scope>NUCLEOTIDE SEQUENCE [LARGE SCALE GENOMIC DNA]</scope>
    <source>
        <strain evidence="3 4">RSKm HC5</strain>
    </source>
</reference>
<dbReference type="EMBL" id="JUIW01000001">
    <property type="protein sequence ID" value="RYJ45813.1"/>
    <property type="molecule type" value="Genomic_DNA"/>
</dbReference>
<dbReference type="SUPFAM" id="SSF52821">
    <property type="entry name" value="Rhodanese/Cell cycle control phosphatase"/>
    <property type="match status" value="1"/>
</dbReference>
<name>A0A444WIW5_9FLAO</name>
<dbReference type="SMART" id="SM00450">
    <property type="entry name" value="RHOD"/>
    <property type="match status" value="1"/>
</dbReference>